<organism evidence="10">
    <name type="scientific">hydrothermal vent metagenome</name>
    <dbReference type="NCBI Taxonomy" id="652676"/>
    <lineage>
        <taxon>unclassified sequences</taxon>
        <taxon>metagenomes</taxon>
        <taxon>ecological metagenomes</taxon>
    </lineage>
</organism>
<keyword evidence="4 10" id="KW-0808">Transferase</keyword>
<dbReference type="AlphaFoldDB" id="A0A1W1BA85"/>
<dbReference type="HAMAP" id="MF_00185">
    <property type="entry name" value="IPP_trans"/>
    <property type="match status" value="1"/>
</dbReference>
<comment type="similarity">
    <text evidence="2">Belongs to the IPP transferase family.</text>
</comment>
<dbReference type="GO" id="GO:0006400">
    <property type="term" value="P:tRNA modification"/>
    <property type="evidence" value="ECO:0007669"/>
    <property type="project" value="TreeGrafter"/>
</dbReference>
<evidence type="ECO:0000256" key="9">
    <source>
        <dbReference type="ARBA" id="ARBA00049563"/>
    </source>
</evidence>
<evidence type="ECO:0000256" key="2">
    <source>
        <dbReference type="ARBA" id="ARBA00005842"/>
    </source>
</evidence>
<dbReference type="InterPro" id="IPR027417">
    <property type="entry name" value="P-loop_NTPase"/>
</dbReference>
<dbReference type="Gene3D" id="1.10.20.140">
    <property type="match status" value="1"/>
</dbReference>
<keyword evidence="6" id="KW-0547">Nucleotide-binding</keyword>
<protein>
    <recommendedName>
        <fullName evidence="3">tRNA dimethylallyltransferase</fullName>
        <ecNumber evidence="3">2.5.1.75</ecNumber>
    </recommendedName>
</protein>
<proteinExistence type="inferred from homology"/>
<accession>A0A1W1BA85</accession>
<dbReference type="PANTHER" id="PTHR11088">
    <property type="entry name" value="TRNA DIMETHYLALLYLTRANSFERASE"/>
    <property type="match status" value="1"/>
</dbReference>
<evidence type="ECO:0000256" key="5">
    <source>
        <dbReference type="ARBA" id="ARBA00022694"/>
    </source>
</evidence>
<keyword evidence="5" id="KW-0819">tRNA processing</keyword>
<dbReference type="PANTHER" id="PTHR11088:SF60">
    <property type="entry name" value="TRNA DIMETHYLALLYLTRANSFERASE"/>
    <property type="match status" value="1"/>
</dbReference>
<keyword evidence="8" id="KW-0460">Magnesium</keyword>
<dbReference type="SUPFAM" id="SSF52540">
    <property type="entry name" value="P-loop containing nucleoside triphosphate hydrolases"/>
    <property type="match status" value="2"/>
</dbReference>
<dbReference type="EMBL" id="FPHC01000012">
    <property type="protein sequence ID" value="SFV50456.1"/>
    <property type="molecule type" value="Genomic_DNA"/>
</dbReference>
<gene>
    <name evidence="10" type="ORF">MNB_SV-6-1383</name>
</gene>
<dbReference type="Pfam" id="PF01715">
    <property type="entry name" value="IPPT"/>
    <property type="match status" value="1"/>
</dbReference>
<dbReference type="Gene3D" id="3.40.50.300">
    <property type="entry name" value="P-loop containing nucleotide triphosphate hydrolases"/>
    <property type="match status" value="1"/>
</dbReference>
<keyword evidence="7" id="KW-0067">ATP-binding</keyword>
<dbReference type="NCBIfam" id="TIGR00174">
    <property type="entry name" value="miaA"/>
    <property type="match status" value="1"/>
</dbReference>
<dbReference type="GO" id="GO:0052381">
    <property type="term" value="F:tRNA dimethylallyltransferase activity"/>
    <property type="evidence" value="ECO:0007669"/>
    <property type="project" value="UniProtKB-EC"/>
</dbReference>
<dbReference type="InterPro" id="IPR018022">
    <property type="entry name" value="IPT"/>
</dbReference>
<sequence>MVMNNQIEQLAIIGATASGKSSIAIDIAKKTNAIILSLDSLSIYKEIDIVSAKPTLEEREGVEHYGIDVIYPNEPFDVTIFADIYRECYQKALSNGQNLIIVGGTSFYLKVLIDGISPLPPIDEAISQKISDAMSNPKEVYRMLKDIDPQYMANISPSDSYRIEKALAIYLATQSSPSSYFDSHPPEPIISDSLAIYDIPTDRAVLRERISKRTKSMISNGLIDEVAYLEKRYTRSPNSMKAIGIKETLDYLDGLYTIKELEEKITTNTARLAKRQSTFNRSQFKDVRDISTI</sequence>
<evidence type="ECO:0000256" key="7">
    <source>
        <dbReference type="ARBA" id="ARBA00022840"/>
    </source>
</evidence>
<evidence type="ECO:0000256" key="1">
    <source>
        <dbReference type="ARBA" id="ARBA00001946"/>
    </source>
</evidence>
<evidence type="ECO:0000256" key="6">
    <source>
        <dbReference type="ARBA" id="ARBA00022741"/>
    </source>
</evidence>
<evidence type="ECO:0000256" key="8">
    <source>
        <dbReference type="ARBA" id="ARBA00022842"/>
    </source>
</evidence>
<comment type="cofactor">
    <cofactor evidence="1">
        <name>Mg(2+)</name>
        <dbReference type="ChEBI" id="CHEBI:18420"/>
    </cofactor>
</comment>
<dbReference type="EC" id="2.5.1.75" evidence="3"/>
<reference evidence="10" key="1">
    <citation type="submission" date="2016-10" db="EMBL/GenBank/DDBJ databases">
        <authorList>
            <person name="de Groot N.N."/>
        </authorList>
    </citation>
    <scope>NUCLEOTIDE SEQUENCE</scope>
</reference>
<evidence type="ECO:0000256" key="3">
    <source>
        <dbReference type="ARBA" id="ARBA00012665"/>
    </source>
</evidence>
<evidence type="ECO:0000256" key="4">
    <source>
        <dbReference type="ARBA" id="ARBA00022679"/>
    </source>
</evidence>
<dbReference type="InterPro" id="IPR039657">
    <property type="entry name" value="Dimethylallyltransferase"/>
</dbReference>
<name>A0A1W1BA85_9ZZZZ</name>
<evidence type="ECO:0000313" key="10">
    <source>
        <dbReference type="EMBL" id="SFV50456.1"/>
    </source>
</evidence>
<dbReference type="GO" id="GO:0005524">
    <property type="term" value="F:ATP binding"/>
    <property type="evidence" value="ECO:0007669"/>
    <property type="project" value="UniProtKB-KW"/>
</dbReference>
<comment type="catalytic activity">
    <reaction evidence="9">
        <text>adenosine(37) in tRNA + dimethylallyl diphosphate = N(6)-dimethylallyladenosine(37) in tRNA + diphosphate</text>
        <dbReference type="Rhea" id="RHEA:26482"/>
        <dbReference type="Rhea" id="RHEA-COMP:10162"/>
        <dbReference type="Rhea" id="RHEA-COMP:10375"/>
        <dbReference type="ChEBI" id="CHEBI:33019"/>
        <dbReference type="ChEBI" id="CHEBI:57623"/>
        <dbReference type="ChEBI" id="CHEBI:74411"/>
        <dbReference type="ChEBI" id="CHEBI:74415"/>
        <dbReference type="EC" id="2.5.1.75"/>
    </reaction>
</comment>